<keyword evidence="3 5" id="KW-0067">ATP-binding</keyword>
<name>A0AA95N9J5_9BURK</name>
<dbReference type="GO" id="GO:0005524">
    <property type="term" value="F:ATP binding"/>
    <property type="evidence" value="ECO:0007669"/>
    <property type="project" value="UniProtKB-UniRule"/>
</dbReference>
<dbReference type="EMBL" id="CP116346">
    <property type="protein sequence ID" value="WIT09850.1"/>
    <property type="molecule type" value="Genomic_DNA"/>
</dbReference>
<evidence type="ECO:0000256" key="4">
    <source>
        <dbReference type="ARBA" id="ARBA00022993"/>
    </source>
</evidence>
<keyword evidence="5 7" id="KW-0418">Kinase</keyword>
<gene>
    <name evidence="5 7" type="primary">coaE</name>
    <name evidence="7" type="ORF">PFX98_12955</name>
</gene>
<comment type="similarity">
    <text evidence="1 5">Belongs to the CoaE family.</text>
</comment>
<dbReference type="Proteomes" id="UP001177769">
    <property type="component" value="Chromosome"/>
</dbReference>
<dbReference type="PANTHER" id="PTHR10695">
    <property type="entry name" value="DEPHOSPHO-COA KINASE-RELATED"/>
    <property type="match status" value="1"/>
</dbReference>
<protein>
    <recommendedName>
        <fullName evidence="5 6">Dephospho-CoA kinase</fullName>
        <ecNumber evidence="5 6">2.7.1.24</ecNumber>
    </recommendedName>
    <alternativeName>
        <fullName evidence="5">Dephosphocoenzyme A kinase</fullName>
    </alternativeName>
</protein>
<keyword evidence="5" id="KW-0963">Cytoplasm</keyword>
<comment type="function">
    <text evidence="5">Catalyzes the phosphorylation of the 3'-hydroxyl group of dephosphocoenzyme A to form coenzyme A.</text>
</comment>
<dbReference type="GO" id="GO:0005737">
    <property type="term" value="C:cytoplasm"/>
    <property type="evidence" value="ECO:0007669"/>
    <property type="project" value="UniProtKB-SubCell"/>
</dbReference>
<evidence type="ECO:0000313" key="8">
    <source>
        <dbReference type="Proteomes" id="UP001177769"/>
    </source>
</evidence>
<evidence type="ECO:0000256" key="2">
    <source>
        <dbReference type="ARBA" id="ARBA00022741"/>
    </source>
</evidence>
<dbReference type="PANTHER" id="PTHR10695:SF46">
    <property type="entry name" value="BIFUNCTIONAL COENZYME A SYNTHASE-RELATED"/>
    <property type="match status" value="1"/>
</dbReference>
<evidence type="ECO:0000256" key="1">
    <source>
        <dbReference type="ARBA" id="ARBA00009018"/>
    </source>
</evidence>
<comment type="subcellular location">
    <subcellularLocation>
        <location evidence="5">Cytoplasm</location>
    </subcellularLocation>
</comment>
<organism evidence="7 8">
    <name type="scientific">Paucibacter sediminis</name>
    <dbReference type="NCBI Taxonomy" id="3019553"/>
    <lineage>
        <taxon>Bacteria</taxon>
        <taxon>Pseudomonadati</taxon>
        <taxon>Pseudomonadota</taxon>
        <taxon>Betaproteobacteria</taxon>
        <taxon>Burkholderiales</taxon>
        <taxon>Sphaerotilaceae</taxon>
        <taxon>Roseateles</taxon>
    </lineage>
</organism>
<evidence type="ECO:0000256" key="3">
    <source>
        <dbReference type="ARBA" id="ARBA00022840"/>
    </source>
</evidence>
<dbReference type="EC" id="2.7.1.24" evidence="5 6"/>
<sequence length="201" mass="21373">MGGRALRIGLTGGIGSGKSTVASAWAEAGADVIDTDAISRALTAAGGAAMPAIVQAFGTQAAGPGGALDRNHMRALAFRDEQAKRRLEAILHPMISAETTRRAEASAAELLVFDVPLLVESGRWRSRVQRVLVVDCEEQTQVERVMQRSGWQREAVLAVIAQQASRAARRAVADAVLYNDGISAEALRAHVQSLAAHWRRG</sequence>
<reference evidence="7" key="1">
    <citation type="submission" date="2023-01" db="EMBL/GenBank/DDBJ databases">
        <title>Whole genome sequence of Paucibacter sp. S2-9 isolated from pond sediment.</title>
        <authorList>
            <person name="Jung J.Y."/>
        </authorList>
    </citation>
    <scope>NUCLEOTIDE SEQUENCE</scope>
    <source>
        <strain evidence="7">S2-9</strain>
    </source>
</reference>
<dbReference type="Pfam" id="PF01121">
    <property type="entry name" value="CoaE"/>
    <property type="match status" value="1"/>
</dbReference>
<keyword evidence="4 5" id="KW-0173">Coenzyme A biosynthesis</keyword>
<comment type="pathway">
    <text evidence="5">Cofactor biosynthesis; coenzyme A biosynthesis; CoA from (R)-pantothenate: step 5/5.</text>
</comment>
<dbReference type="GO" id="GO:0015937">
    <property type="term" value="P:coenzyme A biosynthetic process"/>
    <property type="evidence" value="ECO:0007669"/>
    <property type="project" value="UniProtKB-UniRule"/>
</dbReference>
<dbReference type="NCBIfam" id="TIGR00152">
    <property type="entry name" value="dephospho-CoA kinase"/>
    <property type="match status" value="1"/>
</dbReference>
<proteinExistence type="inferred from homology"/>
<dbReference type="GO" id="GO:0004140">
    <property type="term" value="F:dephospho-CoA kinase activity"/>
    <property type="evidence" value="ECO:0007669"/>
    <property type="project" value="UniProtKB-UniRule"/>
</dbReference>
<dbReference type="InterPro" id="IPR001977">
    <property type="entry name" value="Depp_CoAkinase"/>
</dbReference>
<accession>A0AA95N9J5</accession>
<dbReference type="InterPro" id="IPR027417">
    <property type="entry name" value="P-loop_NTPase"/>
</dbReference>
<dbReference type="SUPFAM" id="SSF52540">
    <property type="entry name" value="P-loop containing nucleoside triphosphate hydrolases"/>
    <property type="match status" value="1"/>
</dbReference>
<evidence type="ECO:0000256" key="6">
    <source>
        <dbReference type="NCBIfam" id="TIGR00152"/>
    </source>
</evidence>
<comment type="catalytic activity">
    <reaction evidence="5">
        <text>3'-dephospho-CoA + ATP = ADP + CoA + H(+)</text>
        <dbReference type="Rhea" id="RHEA:18245"/>
        <dbReference type="ChEBI" id="CHEBI:15378"/>
        <dbReference type="ChEBI" id="CHEBI:30616"/>
        <dbReference type="ChEBI" id="CHEBI:57287"/>
        <dbReference type="ChEBI" id="CHEBI:57328"/>
        <dbReference type="ChEBI" id="CHEBI:456216"/>
        <dbReference type="EC" id="2.7.1.24"/>
    </reaction>
</comment>
<evidence type="ECO:0000256" key="5">
    <source>
        <dbReference type="HAMAP-Rule" id="MF_00376"/>
    </source>
</evidence>
<feature type="binding site" evidence="5">
    <location>
        <begin position="15"/>
        <end position="20"/>
    </location>
    <ligand>
        <name>ATP</name>
        <dbReference type="ChEBI" id="CHEBI:30616"/>
    </ligand>
</feature>
<dbReference type="AlphaFoldDB" id="A0AA95N9J5"/>
<keyword evidence="2 5" id="KW-0547">Nucleotide-binding</keyword>
<dbReference type="RefSeq" id="WP_285230920.1">
    <property type="nucleotide sequence ID" value="NZ_CP116346.1"/>
</dbReference>
<evidence type="ECO:0000313" key="7">
    <source>
        <dbReference type="EMBL" id="WIT09850.1"/>
    </source>
</evidence>
<dbReference type="PROSITE" id="PS51219">
    <property type="entry name" value="DPCK"/>
    <property type="match status" value="1"/>
</dbReference>
<dbReference type="KEGG" id="pais:PFX98_12955"/>
<keyword evidence="8" id="KW-1185">Reference proteome</keyword>
<dbReference type="HAMAP" id="MF_00376">
    <property type="entry name" value="Dephospho_CoA_kinase"/>
    <property type="match status" value="1"/>
</dbReference>
<dbReference type="CDD" id="cd02022">
    <property type="entry name" value="DPCK"/>
    <property type="match status" value="1"/>
</dbReference>
<keyword evidence="5 7" id="KW-0808">Transferase</keyword>
<dbReference type="Gene3D" id="3.40.50.300">
    <property type="entry name" value="P-loop containing nucleotide triphosphate hydrolases"/>
    <property type="match status" value="1"/>
</dbReference>